<protein>
    <submittedName>
        <fullName evidence="2">Transmembrane protein, putative</fullName>
    </submittedName>
</protein>
<keyword evidence="1" id="KW-1133">Transmembrane helix</keyword>
<reference evidence="2 4" key="2">
    <citation type="journal article" date="2014" name="BMC Genomics">
        <title>An improved genome release (version Mt4.0) for the model legume Medicago truncatula.</title>
        <authorList>
            <person name="Tang H."/>
            <person name="Krishnakumar V."/>
            <person name="Bidwell S."/>
            <person name="Rosen B."/>
            <person name="Chan A."/>
            <person name="Zhou S."/>
            <person name="Gentzbittel L."/>
            <person name="Childs K.L."/>
            <person name="Yandell M."/>
            <person name="Gundlach H."/>
            <person name="Mayer K.F."/>
            <person name="Schwartz D.C."/>
            <person name="Town C.D."/>
        </authorList>
    </citation>
    <scope>GENOME REANNOTATION</scope>
    <source>
        <strain evidence="3 4">cv. Jemalong A17</strain>
    </source>
</reference>
<sequence>MSLNGGKFNETMVITLILLLVIPFQMFTLIFSTMHPVNNSIFDIIFIILLSTAISFIEVSLVSWIAAIIILIVWGYVIASTVILNWQVISNEDMVFSKEIQKLIAVIWVLLLFYAVKGIVDDLNL</sequence>
<dbReference type="EnsemblPlants" id="AET01298">
    <property type="protein sequence ID" value="AET01298"/>
    <property type="gene ID" value="MTR_8g009480"/>
</dbReference>
<feature type="transmembrane region" description="Helical" evidence="1">
    <location>
        <begin position="100"/>
        <end position="120"/>
    </location>
</feature>
<evidence type="ECO:0000313" key="3">
    <source>
        <dbReference type="EnsemblPlants" id="AET01298"/>
    </source>
</evidence>
<reference evidence="2 4" key="1">
    <citation type="journal article" date="2011" name="Nature">
        <title>The Medicago genome provides insight into the evolution of rhizobial symbioses.</title>
        <authorList>
            <person name="Young N.D."/>
            <person name="Debelle F."/>
            <person name="Oldroyd G.E."/>
            <person name="Geurts R."/>
            <person name="Cannon S.B."/>
            <person name="Udvardi M.K."/>
            <person name="Benedito V.A."/>
            <person name="Mayer K.F."/>
            <person name="Gouzy J."/>
            <person name="Schoof H."/>
            <person name="Van de Peer Y."/>
            <person name="Proost S."/>
            <person name="Cook D.R."/>
            <person name="Meyers B.C."/>
            <person name="Spannagl M."/>
            <person name="Cheung F."/>
            <person name="De Mita S."/>
            <person name="Krishnakumar V."/>
            <person name="Gundlach H."/>
            <person name="Zhou S."/>
            <person name="Mudge J."/>
            <person name="Bharti A.K."/>
            <person name="Murray J.D."/>
            <person name="Naoumkina M.A."/>
            <person name="Rosen B."/>
            <person name="Silverstein K.A."/>
            <person name="Tang H."/>
            <person name="Rombauts S."/>
            <person name="Zhao P.X."/>
            <person name="Zhou P."/>
            <person name="Barbe V."/>
            <person name="Bardou P."/>
            <person name="Bechner M."/>
            <person name="Bellec A."/>
            <person name="Berger A."/>
            <person name="Berges H."/>
            <person name="Bidwell S."/>
            <person name="Bisseling T."/>
            <person name="Choisne N."/>
            <person name="Couloux A."/>
            <person name="Denny R."/>
            <person name="Deshpande S."/>
            <person name="Dai X."/>
            <person name="Doyle J.J."/>
            <person name="Dudez A.M."/>
            <person name="Farmer A.D."/>
            <person name="Fouteau S."/>
            <person name="Franken C."/>
            <person name="Gibelin C."/>
            <person name="Gish J."/>
            <person name="Goldstein S."/>
            <person name="Gonzalez A.J."/>
            <person name="Green P.J."/>
            <person name="Hallab A."/>
            <person name="Hartog M."/>
            <person name="Hua A."/>
            <person name="Humphray S.J."/>
            <person name="Jeong D.H."/>
            <person name="Jing Y."/>
            <person name="Jocker A."/>
            <person name="Kenton S.M."/>
            <person name="Kim D.J."/>
            <person name="Klee K."/>
            <person name="Lai H."/>
            <person name="Lang C."/>
            <person name="Lin S."/>
            <person name="Macmil S.L."/>
            <person name="Magdelenat G."/>
            <person name="Matthews L."/>
            <person name="McCorrison J."/>
            <person name="Monaghan E.L."/>
            <person name="Mun J.H."/>
            <person name="Najar F.Z."/>
            <person name="Nicholson C."/>
            <person name="Noirot C."/>
            <person name="O'Bleness M."/>
            <person name="Paule C.R."/>
            <person name="Poulain J."/>
            <person name="Prion F."/>
            <person name="Qin B."/>
            <person name="Qu C."/>
            <person name="Retzel E.F."/>
            <person name="Riddle C."/>
            <person name="Sallet E."/>
            <person name="Samain S."/>
            <person name="Samson N."/>
            <person name="Sanders I."/>
            <person name="Saurat O."/>
            <person name="Scarpelli C."/>
            <person name="Schiex T."/>
            <person name="Segurens B."/>
            <person name="Severin A.J."/>
            <person name="Sherrier D.J."/>
            <person name="Shi R."/>
            <person name="Sims S."/>
            <person name="Singer S.R."/>
            <person name="Sinharoy S."/>
            <person name="Sterck L."/>
            <person name="Viollet A."/>
            <person name="Wang B.B."/>
            <person name="Wang K."/>
            <person name="Wang M."/>
            <person name="Wang X."/>
            <person name="Warfsmann J."/>
            <person name="Weissenbach J."/>
            <person name="White D.D."/>
            <person name="White J.D."/>
            <person name="Wiley G.B."/>
            <person name="Wincker P."/>
            <person name="Xing Y."/>
            <person name="Yang L."/>
            <person name="Yao Z."/>
            <person name="Ying F."/>
            <person name="Zhai J."/>
            <person name="Zhou L."/>
            <person name="Zuber A."/>
            <person name="Denarie J."/>
            <person name="Dixon R.A."/>
            <person name="May G.D."/>
            <person name="Schwartz D.C."/>
            <person name="Rogers J."/>
            <person name="Quetier F."/>
            <person name="Town C.D."/>
            <person name="Roe B.A."/>
        </authorList>
    </citation>
    <scope>NUCLEOTIDE SEQUENCE [LARGE SCALE GENOMIC DNA]</scope>
    <source>
        <strain evidence="2">A17</strain>
        <strain evidence="3 4">cv. Jemalong A17</strain>
    </source>
</reference>
<evidence type="ECO:0000313" key="2">
    <source>
        <dbReference type="EMBL" id="AET01298.1"/>
    </source>
</evidence>
<dbReference type="EMBL" id="CM001224">
    <property type="protein sequence ID" value="AET01298.1"/>
    <property type="molecule type" value="Genomic_DNA"/>
</dbReference>
<keyword evidence="1" id="KW-0472">Membrane</keyword>
<reference evidence="3" key="3">
    <citation type="submission" date="2015-04" db="UniProtKB">
        <authorList>
            <consortium name="EnsemblPlants"/>
        </authorList>
    </citation>
    <scope>IDENTIFICATION</scope>
    <source>
        <strain evidence="3">cv. Jemalong A17</strain>
    </source>
</reference>
<accession>G7LDG4</accession>
<evidence type="ECO:0000256" key="1">
    <source>
        <dbReference type="SAM" id="Phobius"/>
    </source>
</evidence>
<feature type="transmembrane region" description="Helical" evidence="1">
    <location>
        <begin position="63"/>
        <end position="88"/>
    </location>
</feature>
<keyword evidence="4" id="KW-1185">Reference proteome</keyword>
<dbReference type="AlphaFoldDB" id="G7LDG4"/>
<organism evidence="2 4">
    <name type="scientific">Medicago truncatula</name>
    <name type="common">Barrel medic</name>
    <name type="synonym">Medicago tribuloides</name>
    <dbReference type="NCBI Taxonomy" id="3880"/>
    <lineage>
        <taxon>Eukaryota</taxon>
        <taxon>Viridiplantae</taxon>
        <taxon>Streptophyta</taxon>
        <taxon>Embryophyta</taxon>
        <taxon>Tracheophyta</taxon>
        <taxon>Spermatophyta</taxon>
        <taxon>Magnoliopsida</taxon>
        <taxon>eudicotyledons</taxon>
        <taxon>Gunneridae</taxon>
        <taxon>Pentapetalae</taxon>
        <taxon>rosids</taxon>
        <taxon>fabids</taxon>
        <taxon>Fabales</taxon>
        <taxon>Fabaceae</taxon>
        <taxon>Papilionoideae</taxon>
        <taxon>50 kb inversion clade</taxon>
        <taxon>NPAAA clade</taxon>
        <taxon>Hologalegina</taxon>
        <taxon>IRL clade</taxon>
        <taxon>Trifolieae</taxon>
        <taxon>Medicago</taxon>
    </lineage>
</organism>
<keyword evidence="1 2" id="KW-0812">Transmembrane</keyword>
<feature type="transmembrane region" description="Helical" evidence="1">
    <location>
        <begin position="12"/>
        <end position="33"/>
    </location>
</feature>
<feature type="transmembrane region" description="Helical" evidence="1">
    <location>
        <begin position="40"/>
        <end position="57"/>
    </location>
</feature>
<proteinExistence type="predicted"/>
<dbReference type="PaxDb" id="3880-AET01298"/>
<gene>
    <name evidence="2" type="ordered locus">MTR_8g009480</name>
</gene>
<dbReference type="HOGENOM" id="CLU_1996042_0_0_1"/>
<name>G7LDG4_MEDTR</name>
<evidence type="ECO:0000313" key="4">
    <source>
        <dbReference type="Proteomes" id="UP000002051"/>
    </source>
</evidence>
<dbReference type="Proteomes" id="UP000002051">
    <property type="component" value="Chromosome 8"/>
</dbReference>